<dbReference type="EMBL" id="CP025544">
    <property type="protein sequence ID" value="AXK60523.1"/>
    <property type="molecule type" value="Genomic_DNA"/>
</dbReference>
<evidence type="ECO:0000256" key="7">
    <source>
        <dbReference type="ARBA" id="ARBA00023136"/>
    </source>
</evidence>
<feature type="transmembrane region" description="Helical" evidence="8">
    <location>
        <begin position="382"/>
        <end position="400"/>
    </location>
</feature>
<reference evidence="9 10" key="1">
    <citation type="submission" date="2017-12" db="EMBL/GenBank/DDBJ databases">
        <title>Chromulinavorax destructans is a abundant pathogen of dominant heterotrophic picoflagllates.</title>
        <authorList>
            <person name="Deeg C.M."/>
            <person name="Zimmer M."/>
            <person name="Suttle C.A."/>
        </authorList>
    </citation>
    <scope>NUCLEOTIDE SEQUENCE [LARGE SCALE GENOMIC DNA]</scope>
    <source>
        <strain evidence="9 10">SeV1</strain>
    </source>
</reference>
<keyword evidence="6 8" id="KW-1133">Transmembrane helix</keyword>
<dbReference type="KEGG" id="cdes:C0J27_02070"/>
<keyword evidence="7 8" id="KW-0472">Membrane</keyword>
<organism evidence="9 10">
    <name type="scientific">Candidatus Chromulinivorax destructor</name>
    <dbReference type="NCBI Taxonomy" id="2066483"/>
    <lineage>
        <taxon>Bacteria</taxon>
        <taxon>Candidatus Babelota</taxon>
        <taxon>Candidatus Babeliae</taxon>
        <taxon>Candidatus Babeliales</taxon>
        <taxon>Candidatus Chromulinivoraceae</taxon>
        <taxon>Candidatus Chromulinivorax</taxon>
    </lineage>
</organism>
<feature type="transmembrane region" description="Helical" evidence="8">
    <location>
        <begin position="346"/>
        <end position="370"/>
    </location>
</feature>
<evidence type="ECO:0000256" key="6">
    <source>
        <dbReference type="ARBA" id="ARBA00022989"/>
    </source>
</evidence>
<evidence type="ECO:0000256" key="3">
    <source>
        <dbReference type="ARBA" id="ARBA00022448"/>
    </source>
</evidence>
<feature type="transmembrane region" description="Helical" evidence="8">
    <location>
        <begin position="406"/>
        <end position="429"/>
    </location>
</feature>
<evidence type="ECO:0000256" key="8">
    <source>
        <dbReference type="RuleBase" id="RU363064"/>
    </source>
</evidence>
<accession>A0A345ZB56</accession>
<feature type="transmembrane region" description="Helical" evidence="8">
    <location>
        <begin position="209"/>
        <end position="231"/>
    </location>
</feature>
<proteinExistence type="inferred from homology"/>
<protein>
    <submittedName>
        <fullName evidence="9">Sodium/alanine symporter protein</fullName>
    </submittedName>
</protein>
<comment type="subcellular location">
    <subcellularLocation>
        <location evidence="1 8">Cell membrane</location>
        <topology evidence="1 8">Multi-pass membrane protein</topology>
    </subcellularLocation>
</comment>
<dbReference type="GO" id="GO:0005886">
    <property type="term" value="C:plasma membrane"/>
    <property type="evidence" value="ECO:0007669"/>
    <property type="project" value="UniProtKB-SubCell"/>
</dbReference>
<dbReference type="AlphaFoldDB" id="A0A345ZB56"/>
<dbReference type="PRINTS" id="PR00175">
    <property type="entry name" value="NAALASMPORT"/>
</dbReference>
<evidence type="ECO:0000256" key="5">
    <source>
        <dbReference type="ARBA" id="ARBA00022692"/>
    </source>
</evidence>
<keyword evidence="8" id="KW-0769">Symport</keyword>
<feature type="transmembrane region" description="Helical" evidence="8">
    <location>
        <begin position="305"/>
        <end position="326"/>
    </location>
</feature>
<feature type="transmembrane region" description="Helical" evidence="8">
    <location>
        <begin position="237"/>
        <end position="260"/>
    </location>
</feature>
<evidence type="ECO:0000256" key="1">
    <source>
        <dbReference type="ARBA" id="ARBA00004651"/>
    </source>
</evidence>
<feature type="transmembrane region" description="Helical" evidence="8">
    <location>
        <begin position="100"/>
        <end position="119"/>
    </location>
</feature>
<feature type="transmembrane region" description="Helical" evidence="8">
    <location>
        <begin position="68"/>
        <end position="94"/>
    </location>
</feature>
<keyword evidence="3 8" id="KW-0813">Transport</keyword>
<evidence type="ECO:0000313" key="10">
    <source>
        <dbReference type="Proteomes" id="UP000254834"/>
    </source>
</evidence>
<comment type="similarity">
    <text evidence="2 8">Belongs to the alanine or glycine:cation symporter (AGCS) (TC 2.A.25) family.</text>
</comment>
<dbReference type="NCBIfam" id="TIGR00835">
    <property type="entry name" value="agcS"/>
    <property type="match status" value="1"/>
</dbReference>
<keyword evidence="4 8" id="KW-1003">Cell membrane</keyword>
<feature type="transmembrane region" description="Helical" evidence="8">
    <location>
        <begin position="15"/>
        <end position="34"/>
    </location>
</feature>
<gene>
    <name evidence="9" type="ORF">C0J27_02070</name>
</gene>
<dbReference type="OrthoDB" id="9806926at2"/>
<name>A0A345ZB56_9BACT</name>
<dbReference type="RefSeq" id="WP_115585538.1">
    <property type="nucleotide sequence ID" value="NZ_CP025544.1"/>
</dbReference>
<dbReference type="InterPro" id="IPR001463">
    <property type="entry name" value="Na/Ala_symport"/>
</dbReference>
<sequence>MLNYFLSHLEYIEDFVWTYGGVPALMLVGIYFTYKSNFFQIMHMPEIFKIFHSYIYQKSEHVRGVKPLYVFFASIGGCIGIGNVVGVCTAVQLGGPGAVFWMWIAGFFGMLVKYAEIYLGMIYRIKDKDNSYTGGPMIYLQQLQGGKFLSSLVAFLFCIYGTEIFIFKTITHTIIAGWGFEKIIVVLLLMFLVLIIGQGGLQLVGKVSSVVVPLFLVIFVSMSLYILAINITMLPGILKLIFISAWTPHAAIGAFAGSTMMTTMTYGIKRACYSGDIGIGYASTIHSQTSEVSPSREASMGIMGIFMDTFIICTLSLLLILVTGTWKDGIHQTVLVAQALQLYFPYINLFWPMFIFLLGYSSLISFYTVGKNAAVFLWGEKGNKIYPIFAGSAFLLFSYVGENDHAMMFMAITGMLLLILNMYGIVMLSDKIKFNLKTKE</sequence>
<feature type="transmembrane region" description="Helical" evidence="8">
    <location>
        <begin position="173"/>
        <end position="197"/>
    </location>
</feature>
<dbReference type="Pfam" id="PF01235">
    <property type="entry name" value="Na_Ala_symp"/>
    <property type="match status" value="1"/>
</dbReference>
<dbReference type="GO" id="GO:0005283">
    <property type="term" value="F:amino acid:sodium symporter activity"/>
    <property type="evidence" value="ECO:0007669"/>
    <property type="project" value="InterPro"/>
</dbReference>
<evidence type="ECO:0000256" key="2">
    <source>
        <dbReference type="ARBA" id="ARBA00009261"/>
    </source>
</evidence>
<keyword evidence="10" id="KW-1185">Reference proteome</keyword>
<dbReference type="PANTHER" id="PTHR30330">
    <property type="entry name" value="AGSS FAMILY TRANSPORTER, SODIUM-ALANINE"/>
    <property type="match status" value="1"/>
</dbReference>
<feature type="transmembrane region" description="Helical" evidence="8">
    <location>
        <begin position="148"/>
        <end position="167"/>
    </location>
</feature>
<evidence type="ECO:0000313" key="9">
    <source>
        <dbReference type="EMBL" id="AXK60523.1"/>
    </source>
</evidence>
<keyword evidence="5 8" id="KW-0812">Transmembrane</keyword>
<dbReference type="PANTHER" id="PTHR30330:SF3">
    <property type="entry name" value="TRANSCRIPTIONAL REGULATOR, LRP FAMILY"/>
    <property type="match status" value="1"/>
</dbReference>
<dbReference type="Proteomes" id="UP000254834">
    <property type="component" value="Chromosome"/>
</dbReference>
<evidence type="ECO:0000256" key="4">
    <source>
        <dbReference type="ARBA" id="ARBA00022475"/>
    </source>
</evidence>